<feature type="transmembrane region" description="Helical" evidence="1">
    <location>
        <begin position="29"/>
        <end position="48"/>
    </location>
</feature>
<feature type="domain" description="Prepilin type IV endopeptidase peptidase" evidence="2">
    <location>
        <begin position="14"/>
        <end position="110"/>
    </location>
</feature>
<keyword evidence="1" id="KW-0472">Membrane</keyword>
<dbReference type="RefSeq" id="WP_218101183.1">
    <property type="nucleotide sequence ID" value="NZ_CAJVCE010000016.1"/>
</dbReference>
<feature type="transmembrane region" description="Helical" evidence="1">
    <location>
        <begin position="54"/>
        <end position="72"/>
    </location>
</feature>
<evidence type="ECO:0000256" key="1">
    <source>
        <dbReference type="SAM" id="Phobius"/>
    </source>
</evidence>
<dbReference type="Pfam" id="PF01478">
    <property type="entry name" value="Peptidase_A24"/>
    <property type="match status" value="1"/>
</dbReference>
<gene>
    <name evidence="3" type="ORF">PAECIP111802_04923</name>
</gene>
<sequence>MDWQQTLVYGQMVPIMASAAFTDWKYRKVFNIVSIPAIIAMIITRIFIHPQGWLFYTAALIPALVYYIFALFTNEVGGGDILIVAYLGIASGIVATLLSVINAGFVGLILYYVEAFIGKKKPHLQQPWVSLLFIGFCIGAVQITCLKFVFPFINPWG</sequence>
<keyword evidence="1" id="KW-0812">Transmembrane</keyword>
<evidence type="ECO:0000259" key="2">
    <source>
        <dbReference type="Pfam" id="PF01478"/>
    </source>
</evidence>
<comment type="caution">
    <text evidence="3">The sequence shown here is derived from an EMBL/GenBank/DDBJ whole genome shotgun (WGS) entry which is preliminary data.</text>
</comment>
<feature type="transmembrane region" description="Helical" evidence="1">
    <location>
        <begin position="84"/>
        <end position="113"/>
    </location>
</feature>
<keyword evidence="4" id="KW-1185">Reference proteome</keyword>
<organism evidence="3 4">
    <name type="scientific">Paenibacillus allorhizosphaerae</name>
    <dbReference type="NCBI Taxonomy" id="2849866"/>
    <lineage>
        <taxon>Bacteria</taxon>
        <taxon>Bacillati</taxon>
        <taxon>Bacillota</taxon>
        <taxon>Bacilli</taxon>
        <taxon>Bacillales</taxon>
        <taxon>Paenibacillaceae</taxon>
        <taxon>Paenibacillus</taxon>
    </lineage>
</organism>
<keyword evidence="1" id="KW-1133">Transmembrane helix</keyword>
<dbReference type="EMBL" id="CAJVCE010000016">
    <property type="protein sequence ID" value="CAG7651275.1"/>
    <property type="molecule type" value="Genomic_DNA"/>
</dbReference>
<dbReference type="Proteomes" id="UP000730618">
    <property type="component" value="Unassembled WGS sequence"/>
</dbReference>
<protein>
    <recommendedName>
        <fullName evidence="2">Prepilin type IV endopeptidase peptidase domain-containing protein</fullName>
    </recommendedName>
</protein>
<proteinExistence type="predicted"/>
<name>A0ABM8VNC2_9BACL</name>
<feature type="transmembrane region" description="Helical" evidence="1">
    <location>
        <begin position="128"/>
        <end position="150"/>
    </location>
</feature>
<dbReference type="InterPro" id="IPR000045">
    <property type="entry name" value="Prepilin_IV_endopep_pep"/>
</dbReference>
<reference evidence="3 4" key="1">
    <citation type="submission" date="2021-06" db="EMBL/GenBank/DDBJ databases">
        <authorList>
            <person name="Criscuolo A."/>
        </authorList>
    </citation>
    <scope>NUCLEOTIDE SEQUENCE [LARGE SCALE GENOMIC DNA]</scope>
    <source>
        <strain evidence="4">CIP 111802</strain>
    </source>
</reference>
<evidence type="ECO:0000313" key="4">
    <source>
        <dbReference type="Proteomes" id="UP000730618"/>
    </source>
</evidence>
<evidence type="ECO:0000313" key="3">
    <source>
        <dbReference type="EMBL" id="CAG7651275.1"/>
    </source>
</evidence>
<accession>A0ABM8VNC2</accession>